<dbReference type="AlphaFoldDB" id="A0A2P2M286"/>
<name>A0A2P2M286_RHIMU</name>
<evidence type="ECO:0000313" key="2">
    <source>
        <dbReference type="EMBL" id="MBX24314.1"/>
    </source>
</evidence>
<dbReference type="EMBL" id="GGEC01043830">
    <property type="protein sequence ID" value="MBX24314.1"/>
    <property type="molecule type" value="Transcribed_RNA"/>
</dbReference>
<organism evidence="2">
    <name type="scientific">Rhizophora mucronata</name>
    <name type="common">Asiatic mangrove</name>
    <dbReference type="NCBI Taxonomy" id="61149"/>
    <lineage>
        <taxon>Eukaryota</taxon>
        <taxon>Viridiplantae</taxon>
        <taxon>Streptophyta</taxon>
        <taxon>Embryophyta</taxon>
        <taxon>Tracheophyta</taxon>
        <taxon>Spermatophyta</taxon>
        <taxon>Magnoliopsida</taxon>
        <taxon>eudicotyledons</taxon>
        <taxon>Gunneridae</taxon>
        <taxon>Pentapetalae</taxon>
        <taxon>rosids</taxon>
        <taxon>fabids</taxon>
        <taxon>Malpighiales</taxon>
        <taxon>Rhizophoraceae</taxon>
        <taxon>Rhizophora</taxon>
    </lineage>
</organism>
<protein>
    <submittedName>
        <fullName evidence="2">Uncharacterized protein</fullName>
    </submittedName>
</protein>
<sequence length="35" mass="4401">MRRRRKRRGVSKSWMSAEESVPHPRQNWPFCRERC</sequence>
<proteinExistence type="predicted"/>
<feature type="region of interest" description="Disordered" evidence="1">
    <location>
        <begin position="1"/>
        <end position="24"/>
    </location>
</feature>
<feature type="compositionally biased region" description="Basic residues" evidence="1">
    <location>
        <begin position="1"/>
        <end position="10"/>
    </location>
</feature>
<reference evidence="2" key="1">
    <citation type="submission" date="2018-02" db="EMBL/GenBank/DDBJ databases">
        <title>Rhizophora mucronata_Transcriptome.</title>
        <authorList>
            <person name="Meera S.P."/>
            <person name="Sreeshan A."/>
            <person name="Augustine A."/>
        </authorList>
    </citation>
    <scope>NUCLEOTIDE SEQUENCE</scope>
    <source>
        <tissue evidence="2">Leaf</tissue>
    </source>
</reference>
<evidence type="ECO:0000256" key="1">
    <source>
        <dbReference type="SAM" id="MobiDB-lite"/>
    </source>
</evidence>
<accession>A0A2P2M286</accession>